<dbReference type="EMBL" id="WBMO01000001">
    <property type="protein sequence ID" value="MDV2474771.1"/>
    <property type="molecule type" value="Genomic_DNA"/>
</dbReference>
<evidence type="ECO:0000256" key="1">
    <source>
        <dbReference type="SAM" id="MobiDB-lite"/>
    </source>
</evidence>
<feature type="transmembrane region" description="Helical" evidence="2">
    <location>
        <begin position="28"/>
        <end position="47"/>
    </location>
</feature>
<feature type="transmembrane region" description="Helical" evidence="2">
    <location>
        <begin position="59"/>
        <end position="77"/>
    </location>
</feature>
<evidence type="ECO:0000313" key="3">
    <source>
        <dbReference type="EMBL" id="MDV2474771.1"/>
    </source>
</evidence>
<comment type="caution">
    <text evidence="3">The sequence shown here is derived from an EMBL/GenBank/DDBJ whole genome shotgun (WGS) entry which is preliminary data.</text>
</comment>
<sequence length="86" mass="9064">MADFDTDYTGSGPDETDAARSRRRGPSILLLLAAIAALAVSGWALIGPFSLDPLANVEFRWVFVAVAVAVGAALLFAPGKRSCRKD</sequence>
<evidence type="ECO:0000313" key="4">
    <source>
        <dbReference type="Proteomes" id="UP001275440"/>
    </source>
</evidence>
<evidence type="ECO:0000256" key="2">
    <source>
        <dbReference type="SAM" id="Phobius"/>
    </source>
</evidence>
<organism evidence="3 4">
    <name type="scientific">Rhodococcus zopfii</name>
    <dbReference type="NCBI Taxonomy" id="43772"/>
    <lineage>
        <taxon>Bacteria</taxon>
        <taxon>Bacillati</taxon>
        <taxon>Actinomycetota</taxon>
        <taxon>Actinomycetes</taxon>
        <taxon>Mycobacteriales</taxon>
        <taxon>Nocardiaceae</taxon>
        <taxon>Rhodococcus</taxon>
    </lineage>
</organism>
<protein>
    <submittedName>
        <fullName evidence="3">Uncharacterized protein</fullName>
    </submittedName>
</protein>
<proteinExistence type="predicted"/>
<gene>
    <name evidence="3" type="ORF">F8M49_03815</name>
</gene>
<dbReference type="RefSeq" id="WP_072813693.1">
    <property type="nucleotide sequence ID" value="NZ_JAHWLX010000145.1"/>
</dbReference>
<keyword evidence="2" id="KW-0812">Transmembrane</keyword>
<name>A0ABU3WLD8_9NOCA</name>
<dbReference type="Proteomes" id="UP001275440">
    <property type="component" value="Unassembled WGS sequence"/>
</dbReference>
<reference evidence="3 4" key="1">
    <citation type="submission" date="2019-10" db="EMBL/GenBank/DDBJ databases">
        <title>Draft Genome Assembly of Rhodococcus zopfii DSM44189.</title>
        <authorList>
            <person name="Sutton J.M."/>
            <person name="Akob D.M."/>
            <person name="Bushman T.J."/>
        </authorList>
    </citation>
    <scope>NUCLEOTIDE SEQUENCE [LARGE SCALE GENOMIC DNA]</scope>
    <source>
        <strain evidence="3 4">DSM 44189</strain>
    </source>
</reference>
<keyword evidence="2" id="KW-0472">Membrane</keyword>
<accession>A0ABU3WLD8</accession>
<feature type="region of interest" description="Disordered" evidence="1">
    <location>
        <begin position="1"/>
        <end position="21"/>
    </location>
</feature>
<keyword evidence="4" id="KW-1185">Reference proteome</keyword>
<keyword evidence="2" id="KW-1133">Transmembrane helix</keyword>